<organism evidence="2 3">
    <name type="scientific">Nocardioides dokdonensis FR1436</name>
    <dbReference type="NCBI Taxonomy" id="1300347"/>
    <lineage>
        <taxon>Bacteria</taxon>
        <taxon>Bacillati</taxon>
        <taxon>Actinomycetota</taxon>
        <taxon>Actinomycetes</taxon>
        <taxon>Propionibacteriales</taxon>
        <taxon>Nocardioidaceae</taxon>
        <taxon>Nocardioides</taxon>
    </lineage>
</organism>
<feature type="compositionally biased region" description="Basic and acidic residues" evidence="1">
    <location>
        <begin position="11"/>
        <end position="21"/>
    </location>
</feature>
<feature type="compositionally biased region" description="Basic residues" evidence="1">
    <location>
        <begin position="118"/>
        <end position="135"/>
    </location>
</feature>
<name>A0A1A9GSV0_9ACTN</name>
<feature type="region of interest" description="Disordered" evidence="1">
    <location>
        <begin position="211"/>
        <end position="280"/>
    </location>
</feature>
<dbReference type="AlphaFoldDB" id="A0A1A9GSV0"/>
<feature type="compositionally biased region" description="Basic residues" evidence="1">
    <location>
        <begin position="167"/>
        <end position="184"/>
    </location>
</feature>
<gene>
    <name evidence="2" type="ORF">I601_4160</name>
</gene>
<sequence>MSTQTPSRPVGIDELKRLARTERRRVPHRSRRRQGPPRPRHRRGGQLVTGRRRAHHRRDRVRRLGRREHRRPGHRPGGSRPGPSHRVLLGHRLRTRRGEHRRARPAPDRLASGQARPRPARARQRGPRWRRRGPAAHRGTERDPADHSRRRLGGRPAAGHRLLAGRSRPRRRSDRPGHHRHRPPRVAMDLLAGYWQPEQIVLAVRGPRRKKWPRGLEQTRRAGRAERGGPRARGQRPGLPTRPGPPDLGSTSAARARTAHRHQRKPPPGVSNPEGRPWTS</sequence>
<accession>A0A1A9GSV0</accession>
<evidence type="ECO:0000313" key="2">
    <source>
        <dbReference type="EMBL" id="ANH40555.1"/>
    </source>
</evidence>
<proteinExistence type="predicted"/>
<feature type="compositionally biased region" description="Basic and acidic residues" evidence="1">
    <location>
        <begin position="217"/>
        <end position="229"/>
    </location>
</feature>
<protein>
    <submittedName>
        <fullName evidence="2">Uncharacterized protein</fullName>
    </submittedName>
</protein>
<reference evidence="2 3" key="1">
    <citation type="submission" date="2016-03" db="EMBL/GenBank/DDBJ databases">
        <title>Complete genome sequence of a soil Actinobacterium, Nocardioides dokdonensis FR1436.</title>
        <authorList>
            <person name="Kwon S.-K."/>
            <person name="Kim K."/>
            <person name="Kim J.F."/>
        </authorList>
    </citation>
    <scope>NUCLEOTIDE SEQUENCE [LARGE SCALE GENOMIC DNA]</scope>
    <source>
        <strain evidence="2 3">FR1436</strain>
    </source>
</reference>
<dbReference type="Proteomes" id="UP000077868">
    <property type="component" value="Chromosome"/>
</dbReference>
<evidence type="ECO:0000256" key="1">
    <source>
        <dbReference type="SAM" id="MobiDB-lite"/>
    </source>
</evidence>
<dbReference type="EMBL" id="CP015079">
    <property type="protein sequence ID" value="ANH40555.1"/>
    <property type="molecule type" value="Genomic_DNA"/>
</dbReference>
<dbReference type="KEGG" id="ndk:I601_4160"/>
<evidence type="ECO:0000313" key="3">
    <source>
        <dbReference type="Proteomes" id="UP000077868"/>
    </source>
</evidence>
<feature type="compositionally biased region" description="Basic residues" evidence="1">
    <location>
        <begin position="88"/>
        <end position="104"/>
    </location>
</feature>
<keyword evidence="3" id="KW-1185">Reference proteome</keyword>
<feature type="compositionally biased region" description="Basic residues" evidence="1">
    <location>
        <begin position="22"/>
        <end position="74"/>
    </location>
</feature>
<feature type="region of interest" description="Disordered" evidence="1">
    <location>
        <begin position="1"/>
        <end position="185"/>
    </location>
</feature>
<feature type="compositionally biased region" description="Basic and acidic residues" evidence="1">
    <location>
        <begin position="138"/>
        <end position="147"/>
    </location>
</feature>
<dbReference type="STRING" id="1300347.I601_4160"/>